<evidence type="ECO:0000256" key="1">
    <source>
        <dbReference type="ARBA" id="ARBA00004123"/>
    </source>
</evidence>
<dbReference type="PRINTS" id="PR00320">
    <property type="entry name" value="GPROTEINBRPT"/>
</dbReference>
<dbReference type="PANTHER" id="PTHR22850">
    <property type="entry name" value="WD40 REPEAT FAMILY"/>
    <property type="match status" value="1"/>
</dbReference>
<dbReference type="Pfam" id="PF00400">
    <property type="entry name" value="WD40"/>
    <property type="match status" value="2"/>
</dbReference>
<dbReference type="SMART" id="SM00320">
    <property type="entry name" value="WD40"/>
    <property type="match status" value="6"/>
</dbReference>
<dbReference type="SUPFAM" id="SSF50978">
    <property type="entry name" value="WD40 repeat-like"/>
    <property type="match status" value="1"/>
</dbReference>
<gene>
    <name evidence="11" type="primary">LOC6897547</name>
</gene>
<evidence type="ECO:0000256" key="3">
    <source>
        <dbReference type="ARBA" id="ARBA00022574"/>
    </source>
</evidence>
<dbReference type="Pfam" id="PF12265">
    <property type="entry name" value="CAF1C_H4-bd"/>
    <property type="match status" value="1"/>
</dbReference>
<evidence type="ECO:0000313" key="11">
    <source>
        <dbReference type="RefSeq" id="XP_002137693.4"/>
    </source>
</evidence>
<dbReference type="Gene3D" id="2.130.10.10">
    <property type="entry name" value="YVTN repeat-like/Quinoprotein amine dehydrogenase"/>
    <property type="match status" value="1"/>
</dbReference>
<dbReference type="InterPro" id="IPR020472">
    <property type="entry name" value="WD40_PAC1"/>
</dbReference>
<organism evidence="10 11">
    <name type="scientific">Drosophila pseudoobscura pseudoobscura</name>
    <name type="common">Fruit fly</name>
    <dbReference type="NCBI Taxonomy" id="46245"/>
    <lineage>
        <taxon>Eukaryota</taxon>
        <taxon>Metazoa</taxon>
        <taxon>Ecdysozoa</taxon>
        <taxon>Arthropoda</taxon>
        <taxon>Hexapoda</taxon>
        <taxon>Insecta</taxon>
        <taxon>Pterygota</taxon>
        <taxon>Neoptera</taxon>
        <taxon>Endopterygota</taxon>
        <taxon>Diptera</taxon>
        <taxon>Brachycera</taxon>
        <taxon>Muscomorpha</taxon>
        <taxon>Ephydroidea</taxon>
        <taxon>Drosophilidae</taxon>
        <taxon>Drosophila</taxon>
        <taxon>Sophophora</taxon>
    </lineage>
</organism>
<name>A0A6I8V444_DROPS</name>
<comment type="subcellular location">
    <subcellularLocation>
        <location evidence="1">Nucleus</location>
    </subcellularLocation>
</comment>
<feature type="domain" description="EIPR1-like beta-propeller" evidence="9">
    <location>
        <begin position="261"/>
        <end position="361"/>
    </location>
</feature>
<dbReference type="InterPro" id="IPR015943">
    <property type="entry name" value="WD40/YVTN_repeat-like_dom_sf"/>
</dbReference>
<dbReference type="InterPro" id="IPR022052">
    <property type="entry name" value="Histone-bd_RBBP4-like_N"/>
</dbReference>
<reference evidence="10" key="1">
    <citation type="submission" date="2024-06" db="UniProtKB">
        <authorList>
            <consortium name="RefSeq"/>
        </authorList>
    </citation>
    <scope>NUCLEOTIDE SEQUENCE [LARGE SCALE GENOMIC DNA]</scope>
    <source>
        <strain evidence="10">MV2-25</strain>
    </source>
</reference>
<dbReference type="InterPro" id="IPR050459">
    <property type="entry name" value="WD_repeat_RBAP46/RBAP48/MSI1"/>
</dbReference>
<comment type="similarity">
    <text evidence="2">Belongs to the WD repeat RBAP46/RBAP48/MSI1 family.</text>
</comment>
<evidence type="ECO:0000259" key="8">
    <source>
        <dbReference type="Pfam" id="PF12265"/>
    </source>
</evidence>
<dbReference type="Pfam" id="PF23609">
    <property type="entry name" value="Beta-prop_EIPR1"/>
    <property type="match status" value="1"/>
</dbReference>
<evidence type="ECO:0000259" key="9">
    <source>
        <dbReference type="Pfam" id="PF23609"/>
    </source>
</evidence>
<dbReference type="RefSeq" id="XP_002137693.4">
    <property type="nucleotide sequence ID" value="XM_002137657.4"/>
</dbReference>
<dbReference type="InterPro" id="IPR059104">
    <property type="entry name" value="Beta-prop_EIPR1-like"/>
</dbReference>
<dbReference type="InterPro" id="IPR019775">
    <property type="entry name" value="WD40_repeat_CS"/>
</dbReference>
<accession>A0A6I8V444</accession>
<keyword evidence="6" id="KW-0539">Nucleus</keyword>
<feature type="repeat" description="WD" evidence="7">
    <location>
        <begin position="285"/>
        <end position="321"/>
    </location>
</feature>
<dbReference type="PROSITE" id="PS00678">
    <property type="entry name" value="WD_REPEATS_1"/>
    <property type="match status" value="2"/>
</dbReference>
<evidence type="ECO:0000256" key="2">
    <source>
        <dbReference type="ARBA" id="ARBA00009341"/>
    </source>
</evidence>
<dbReference type="GO" id="GO:0005634">
    <property type="term" value="C:nucleus"/>
    <property type="evidence" value="ECO:0007669"/>
    <property type="project" value="UniProtKB-SubCell"/>
</dbReference>
<dbReference type="Proteomes" id="UP000001819">
    <property type="component" value="Chromosome 2"/>
</dbReference>
<dbReference type="GO" id="GO:0006325">
    <property type="term" value="P:chromatin organization"/>
    <property type="evidence" value="ECO:0007669"/>
    <property type="project" value="UniProtKB-KW"/>
</dbReference>
<feature type="repeat" description="WD" evidence="7">
    <location>
        <begin position="329"/>
        <end position="361"/>
    </location>
</feature>
<dbReference type="PROSITE" id="PS50294">
    <property type="entry name" value="WD_REPEATS_REGION"/>
    <property type="match status" value="3"/>
</dbReference>
<feature type="repeat" description="WD" evidence="7">
    <location>
        <begin position="239"/>
        <end position="281"/>
    </location>
</feature>
<keyword evidence="10" id="KW-1185">Reference proteome</keyword>
<keyword evidence="5" id="KW-0156">Chromatin regulator</keyword>
<evidence type="ECO:0000313" key="10">
    <source>
        <dbReference type="Proteomes" id="UP000001819"/>
    </source>
</evidence>
<evidence type="ECO:0000256" key="5">
    <source>
        <dbReference type="ARBA" id="ARBA00022853"/>
    </source>
</evidence>
<dbReference type="KEGG" id="dpo:6897547"/>
<dbReference type="InterPro" id="IPR001680">
    <property type="entry name" value="WD40_rpt"/>
</dbReference>
<protein>
    <submittedName>
        <fullName evidence="11">Probable histone-binding protein Caf1</fullName>
    </submittedName>
</protein>
<feature type="repeat" description="WD" evidence="7">
    <location>
        <begin position="189"/>
        <end position="231"/>
    </location>
</feature>
<sequence>MNDYNNNAELSVDEDVDVDVEVDGDGDAEQLIIEEYKIWKKNTPYMYDEIVTHALEWPSLTAQWLPGASGQDGKEYSVHRLILGSHTTNNDPHQLLIASVPVPTEEAQIDRSRYDIEMGENGGFGPGCGKIEMEVIINHEGEVNRARYMPQDSCIIATKSPTSDVLVFDYTKHPSKPESPGKCVPDLRLRGHTKGGFGLSWHPKQTGYLLSASDDEKICLWDINAAPKTHHVIDAKNIFTGHNAPVRDVAWHNQKQTVFGSVADDRKLMIWDIRNGNTTKPLFKVDAHADAVTCLSFNPFSEYTLVTGSADNTVALWDMRNLKNKLHSLVAHHGEITQVHWNPLNENIVASASSDCRLNVWMLSKIGDEQCSEEVVDGPPELLFIHGGHTAIINDFSWNPNEMFPWTICSVSADNLMEVWQMADIVYQEDEERGSEVPDSNN</sequence>
<evidence type="ECO:0000256" key="6">
    <source>
        <dbReference type="ARBA" id="ARBA00023242"/>
    </source>
</evidence>
<dbReference type="AlphaFoldDB" id="A0A6I8V444"/>
<dbReference type="InterPro" id="IPR036322">
    <property type="entry name" value="WD40_repeat_dom_sf"/>
</dbReference>
<keyword evidence="4" id="KW-0677">Repeat</keyword>
<keyword evidence="3 7" id="KW-0853">WD repeat</keyword>
<proteinExistence type="inferred from homology"/>
<feature type="domain" description="Histone-binding protein RBBP4-like N-terminal" evidence="8">
    <location>
        <begin position="34"/>
        <end position="103"/>
    </location>
</feature>
<evidence type="ECO:0000256" key="4">
    <source>
        <dbReference type="ARBA" id="ARBA00022737"/>
    </source>
</evidence>
<dbReference type="InParanoid" id="A0A6I8V444"/>
<reference evidence="11" key="2">
    <citation type="submission" date="2025-08" db="UniProtKB">
        <authorList>
            <consortium name="RefSeq"/>
        </authorList>
    </citation>
    <scope>IDENTIFICATION</scope>
    <source>
        <strain evidence="11">MV-25-SWS-2005</strain>
        <tissue evidence="11">Whole body</tissue>
    </source>
</reference>
<evidence type="ECO:0000256" key="7">
    <source>
        <dbReference type="PROSITE-ProRule" id="PRU00221"/>
    </source>
</evidence>
<dbReference type="PROSITE" id="PS50082">
    <property type="entry name" value="WD_REPEATS_2"/>
    <property type="match status" value="4"/>
</dbReference>